<keyword evidence="4 7" id="KW-0560">Oxidoreductase</keyword>
<dbReference type="PANTHER" id="PTHR46696">
    <property type="entry name" value="P450, PUTATIVE (EUROFUNG)-RELATED"/>
    <property type="match status" value="1"/>
</dbReference>
<dbReference type="GO" id="GO:0004497">
    <property type="term" value="F:monooxygenase activity"/>
    <property type="evidence" value="ECO:0007669"/>
    <property type="project" value="UniProtKB-KW"/>
</dbReference>
<dbReference type="InterPro" id="IPR002397">
    <property type="entry name" value="Cyt_P450_B"/>
</dbReference>
<dbReference type="KEGG" id="sls:SLINC_7942"/>
<evidence type="ECO:0000256" key="1">
    <source>
        <dbReference type="ARBA" id="ARBA00010617"/>
    </source>
</evidence>
<dbReference type="InterPro" id="IPR036396">
    <property type="entry name" value="Cyt_P450_sf"/>
</dbReference>
<reference evidence="8 9" key="1">
    <citation type="submission" date="2016-07" db="EMBL/GenBank/DDBJ databases">
        <title>Enhancement of antibiotic productionsby engineered nitrateutilization in actinobacteria.</title>
        <authorList>
            <person name="Meng S.C."/>
        </authorList>
    </citation>
    <scope>NUCLEOTIDE SEQUENCE [LARGE SCALE GENOMIC DNA]</scope>
    <source>
        <strain evidence="8 9">NRRL 2936</strain>
    </source>
</reference>
<protein>
    <submittedName>
        <fullName evidence="8">Cytochrome P450</fullName>
    </submittedName>
</protein>
<evidence type="ECO:0000256" key="3">
    <source>
        <dbReference type="ARBA" id="ARBA00022723"/>
    </source>
</evidence>
<dbReference type="Proteomes" id="UP000092598">
    <property type="component" value="Chromosome"/>
</dbReference>
<dbReference type="GO" id="GO:0020037">
    <property type="term" value="F:heme binding"/>
    <property type="evidence" value="ECO:0007669"/>
    <property type="project" value="InterPro"/>
</dbReference>
<dbReference type="GO" id="GO:0016705">
    <property type="term" value="F:oxidoreductase activity, acting on paired donors, with incorporation or reduction of molecular oxygen"/>
    <property type="evidence" value="ECO:0007669"/>
    <property type="project" value="InterPro"/>
</dbReference>
<dbReference type="InterPro" id="IPR001128">
    <property type="entry name" value="Cyt_P450"/>
</dbReference>
<keyword evidence="6 7" id="KW-0503">Monooxygenase</keyword>
<organism evidence="8 9">
    <name type="scientific">Streptomyces lincolnensis</name>
    <dbReference type="NCBI Taxonomy" id="1915"/>
    <lineage>
        <taxon>Bacteria</taxon>
        <taxon>Bacillati</taxon>
        <taxon>Actinomycetota</taxon>
        <taxon>Actinomycetes</taxon>
        <taxon>Kitasatosporales</taxon>
        <taxon>Streptomycetaceae</taxon>
        <taxon>Streptomyces</taxon>
    </lineage>
</organism>
<dbReference type="Gene3D" id="1.10.630.10">
    <property type="entry name" value="Cytochrome P450"/>
    <property type="match status" value="1"/>
</dbReference>
<name>A0A1B1MNJ8_STRLN</name>
<evidence type="ECO:0000256" key="7">
    <source>
        <dbReference type="RuleBase" id="RU000461"/>
    </source>
</evidence>
<sequence length="408" mass="44474">MPMSVAEAGVTLADPTAYADEDRLHRALDLLRREAPVHWVMPPGYHPFWAVTRHADVREVERRSDVFLSGPRPMLAPARTVASGTGGGRKGLLRPLAHLDGAEHHVMRAVTASRFTPQAVAALRPQIRDLARGAVDRMAGRQGEVCEFVGEVADVYALGVLLLLLGLDDSEAATVGRFTPAARRSMAPEQRTATMREFYTYFLALTADRRARPRDDLASVIANARVDGQLLDDHEVLSQFVILLMAGHDTASVTVAGGLLALTEHPGQLSALRDGAARLPDAVEEMIRWVTPVKAIMRTARVDHALHGVRIRAGEAVLLSYPSANRDESVFPDPHRFDVHRTSNRQLAFGYGVHHCLGASLARLEIEEFFAALLPRLVSATVAGPPVQLTTTFSGGLKLFPVRCVLKN</sequence>
<dbReference type="SUPFAM" id="SSF48264">
    <property type="entry name" value="Cytochrome P450"/>
    <property type="match status" value="1"/>
</dbReference>
<dbReference type="AlphaFoldDB" id="A0A1B1MNJ8"/>
<dbReference type="InterPro" id="IPR017972">
    <property type="entry name" value="Cyt_P450_CS"/>
</dbReference>
<keyword evidence="2 7" id="KW-0349">Heme</keyword>
<evidence type="ECO:0000256" key="6">
    <source>
        <dbReference type="ARBA" id="ARBA00023033"/>
    </source>
</evidence>
<proteinExistence type="inferred from homology"/>
<dbReference type="STRING" id="1915.SLINC_7942"/>
<dbReference type="PATRIC" id="fig|1915.4.peg.8742"/>
<dbReference type="PRINTS" id="PR00385">
    <property type="entry name" value="P450"/>
</dbReference>
<dbReference type="PRINTS" id="PR00359">
    <property type="entry name" value="BP450"/>
</dbReference>
<keyword evidence="5 7" id="KW-0408">Iron</keyword>
<dbReference type="EMBL" id="CP016438">
    <property type="protein sequence ID" value="ANS70166.1"/>
    <property type="molecule type" value="Genomic_DNA"/>
</dbReference>
<dbReference type="FunFam" id="1.10.630.10:FF:000018">
    <property type="entry name" value="Cytochrome P450 monooxygenase"/>
    <property type="match status" value="1"/>
</dbReference>
<evidence type="ECO:0000313" key="8">
    <source>
        <dbReference type="EMBL" id="ANS70166.1"/>
    </source>
</evidence>
<evidence type="ECO:0000313" key="9">
    <source>
        <dbReference type="Proteomes" id="UP000092598"/>
    </source>
</evidence>
<accession>A0A1B1MNJ8</accession>
<keyword evidence="3 7" id="KW-0479">Metal-binding</keyword>
<evidence type="ECO:0000256" key="4">
    <source>
        <dbReference type="ARBA" id="ARBA00023002"/>
    </source>
</evidence>
<dbReference type="PANTHER" id="PTHR46696:SF1">
    <property type="entry name" value="CYTOCHROME P450 YJIB-RELATED"/>
    <property type="match status" value="1"/>
</dbReference>
<keyword evidence="9" id="KW-1185">Reference proteome</keyword>
<dbReference type="PROSITE" id="PS00086">
    <property type="entry name" value="CYTOCHROME_P450"/>
    <property type="match status" value="1"/>
</dbReference>
<gene>
    <name evidence="8" type="ORF">SLINC_7942</name>
</gene>
<dbReference type="Pfam" id="PF00067">
    <property type="entry name" value="p450"/>
    <property type="match status" value="1"/>
</dbReference>
<evidence type="ECO:0000256" key="2">
    <source>
        <dbReference type="ARBA" id="ARBA00022617"/>
    </source>
</evidence>
<evidence type="ECO:0000256" key="5">
    <source>
        <dbReference type="ARBA" id="ARBA00023004"/>
    </source>
</evidence>
<comment type="similarity">
    <text evidence="1 7">Belongs to the cytochrome P450 family.</text>
</comment>
<dbReference type="GO" id="GO:0005506">
    <property type="term" value="F:iron ion binding"/>
    <property type="evidence" value="ECO:0007669"/>
    <property type="project" value="InterPro"/>
</dbReference>